<dbReference type="PROSITE" id="PS51752">
    <property type="entry name" value="JACALIN_LECTIN"/>
    <property type="match status" value="2"/>
</dbReference>
<feature type="compositionally biased region" description="Polar residues" evidence="3">
    <location>
        <begin position="193"/>
        <end position="205"/>
    </location>
</feature>
<protein>
    <submittedName>
        <fullName evidence="7">Jacalin-related lectin 44-like</fullName>
    </submittedName>
</protein>
<feature type="domain" description="Jacalin-type lectin" evidence="5">
    <location>
        <begin position="2"/>
        <end position="146"/>
    </location>
</feature>
<reference evidence="6" key="1">
    <citation type="journal article" date="2014" name="Nat. Commun.">
        <title>The emerging biofuel crop Camelina sativa retains a highly undifferentiated hexaploid genome structure.</title>
        <authorList>
            <person name="Kagale S."/>
            <person name="Koh C."/>
            <person name="Nixon J."/>
            <person name="Bollina V."/>
            <person name="Clarke W.E."/>
            <person name="Tuteja R."/>
            <person name="Spillane C."/>
            <person name="Robinson S.J."/>
            <person name="Links M.G."/>
            <person name="Clarke C."/>
            <person name="Higgins E.E."/>
            <person name="Huebert T."/>
            <person name="Sharpe A.G."/>
            <person name="Parkin I.A."/>
        </authorList>
    </citation>
    <scope>NUCLEOTIDE SEQUENCE [LARGE SCALE GENOMIC DNA]</scope>
    <source>
        <strain evidence="6">cv. DH55</strain>
    </source>
</reference>
<dbReference type="PANTHER" id="PTHR47293">
    <property type="entry name" value="JACALIN-RELATED LECTIN 3"/>
    <property type="match status" value="1"/>
</dbReference>
<comment type="similarity">
    <text evidence="1">Belongs to the jacalin lectin family.</text>
</comment>
<dbReference type="InterPro" id="IPR001229">
    <property type="entry name" value="Jacalin-like_lectin_dom"/>
</dbReference>
<keyword evidence="4" id="KW-0472">Membrane</keyword>
<dbReference type="PANTHER" id="PTHR47293:SF73">
    <property type="entry name" value="JACALIN-RELATED LECTIN 46-RELATED"/>
    <property type="match status" value="1"/>
</dbReference>
<evidence type="ECO:0000259" key="5">
    <source>
        <dbReference type="PROSITE" id="PS51752"/>
    </source>
</evidence>
<evidence type="ECO:0000313" key="6">
    <source>
        <dbReference type="Proteomes" id="UP000694864"/>
    </source>
</evidence>
<dbReference type="Proteomes" id="UP000694864">
    <property type="component" value="Chromosome 17"/>
</dbReference>
<reference evidence="7" key="2">
    <citation type="submission" date="2025-08" db="UniProtKB">
        <authorList>
            <consortium name="RefSeq"/>
        </authorList>
    </citation>
    <scope>IDENTIFICATION</scope>
    <source>
        <tissue evidence="7">Leaf</tissue>
    </source>
</reference>
<dbReference type="Pfam" id="PF01419">
    <property type="entry name" value="Jacalin"/>
    <property type="match status" value="1"/>
</dbReference>
<accession>A0ABM0X5Q2</accession>
<evidence type="ECO:0000256" key="2">
    <source>
        <dbReference type="ARBA" id="ARBA00022734"/>
    </source>
</evidence>
<evidence type="ECO:0000313" key="7">
    <source>
        <dbReference type="RefSeq" id="XP_010481133.1"/>
    </source>
</evidence>
<proteinExistence type="inferred from homology"/>
<gene>
    <name evidence="7" type="primary">LOC104759970</name>
</gene>
<dbReference type="InterPro" id="IPR036404">
    <property type="entry name" value="Jacalin-like_lectin_dom_sf"/>
</dbReference>
<dbReference type="InterPro" id="IPR033734">
    <property type="entry name" value="Jacalin-like_lectin_dom_plant"/>
</dbReference>
<dbReference type="GeneID" id="104759970"/>
<feature type="domain" description="Jacalin-type lectin" evidence="5">
    <location>
        <begin position="149"/>
        <end position="207"/>
    </location>
</feature>
<feature type="compositionally biased region" description="Basic and acidic residues" evidence="3">
    <location>
        <begin position="206"/>
        <end position="223"/>
    </location>
</feature>
<name>A0ABM0X5Q2_CAMSA</name>
<keyword evidence="4" id="KW-1133">Transmembrane helix</keyword>
<dbReference type="SUPFAM" id="SSF51101">
    <property type="entry name" value="Mannose-binding lectins"/>
    <property type="match status" value="2"/>
</dbReference>
<evidence type="ECO:0000256" key="3">
    <source>
        <dbReference type="SAM" id="MobiDB-lite"/>
    </source>
</evidence>
<keyword evidence="6" id="KW-1185">Reference proteome</keyword>
<keyword evidence="4" id="KW-0812">Transmembrane</keyword>
<evidence type="ECO:0000256" key="1">
    <source>
        <dbReference type="ARBA" id="ARBA00006568"/>
    </source>
</evidence>
<dbReference type="RefSeq" id="XP_010481133.1">
    <property type="nucleotide sequence ID" value="XM_010482831.1"/>
</dbReference>
<feature type="transmembrane region" description="Helical" evidence="4">
    <location>
        <begin position="257"/>
        <end position="284"/>
    </location>
</feature>
<sequence>MTERLAARGIMVNKYNWDDGPDHDDVTKIYVGLGEKGIRYIYCDYVKSGIQKEGSFHGMMYRCCTCIQMFEIDHLRNEHLESVDSYYADPVGITALQFKTNFRTSELFGFEEKGTKFTLAVAGKKIIGLHGSALVHVHSLGAYLTWITPIRLDEKGGKGGKEWDDGSDHDNVSKIHVRGGFDYVKDRKVLENGSTHGVSSRGFTQTKKEETATKPPQAEKKPTAADGGAMTMMESKVVHHRFEGHQTGQGFQTANTINYVVCVICYFCCFMFQSITRVVVFLVLRNQLSHFPHFLVRRSCDSITLFCSAI</sequence>
<dbReference type="SMART" id="SM00915">
    <property type="entry name" value="Jacalin"/>
    <property type="match status" value="1"/>
</dbReference>
<dbReference type="CDD" id="cd09612">
    <property type="entry name" value="Jacalin"/>
    <property type="match status" value="1"/>
</dbReference>
<dbReference type="Gene3D" id="2.100.10.30">
    <property type="entry name" value="Jacalin-like lectin domain"/>
    <property type="match status" value="2"/>
</dbReference>
<evidence type="ECO:0000256" key="4">
    <source>
        <dbReference type="SAM" id="Phobius"/>
    </source>
</evidence>
<feature type="region of interest" description="Disordered" evidence="3">
    <location>
        <begin position="193"/>
        <end position="227"/>
    </location>
</feature>
<keyword evidence="2" id="KW-0430">Lectin</keyword>
<organism evidence="6 7">
    <name type="scientific">Camelina sativa</name>
    <name type="common">False flax</name>
    <name type="synonym">Myagrum sativum</name>
    <dbReference type="NCBI Taxonomy" id="90675"/>
    <lineage>
        <taxon>Eukaryota</taxon>
        <taxon>Viridiplantae</taxon>
        <taxon>Streptophyta</taxon>
        <taxon>Embryophyta</taxon>
        <taxon>Tracheophyta</taxon>
        <taxon>Spermatophyta</taxon>
        <taxon>Magnoliopsida</taxon>
        <taxon>eudicotyledons</taxon>
        <taxon>Gunneridae</taxon>
        <taxon>Pentapetalae</taxon>
        <taxon>rosids</taxon>
        <taxon>malvids</taxon>
        <taxon>Brassicales</taxon>
        <taxon>Brassicaceae</taxon>
        <taxon>Camelineae</taxon>
        <taxon>Camelina</taxon>
    </lineage>
</organism>